<evidence type="ECO:0000256" key="6">
    <source>
        <dbReference type="ARBA" id="ARBA00022679"/>
    </source>
</evidence>
<dbReference type="GO" id="GO:0009927">
    <property type="term" value="F:histidine phosphotransfer kinase activity"/>
    <property type="evidence" value="ECO:0007669"/>
    <property type="project" value="TreeGrafter"/>
</dbReference>
<keyword evidence="7" id="KW-0547">Nucleotide-binding</keyword>
<dbReference type="Gene3D" id="3.30.565.10">
    <property type="entry name" value="Histidine kinase-like ATPase, C-terminal domain"/>
    <property type="match status" value="1"/>
</dbReference>
<evidence type="ECO:0000256" key="3">
    <source>
        <dbReference type="ARBA" id="ARBA00012438"/>
    </source>
</evidence>
<dbReference type="InterPro" id="IPR003594">
    <property type="entry name" value="HATPase_dom"/>
</dbReference>
<keyword evidence="6" id="KW-0808">Transferase</keyword>
<dbReference type="Pfam" id="PF00512">
    <property type="entry name" value="HisKA"/>
    <property type="match status" value="1"/>
</dbReference>
<dbReference type="Pfam" id="PF02518">
    <property type="entry name" value="HATPase_c"/>
    <property type="match status" value="1"/>
</dbReference>
<dbReference type="SUPFAM" id="SSF52172">
    <property type="entry name" value="CheY-like"/>
    <property type="match status" value="1"/>
</dbReference>
<dbReference type="EMBL" id="QRVM01000046">
    <property type="protein sequence ID" value="RGS45064.1"/>
    <property type="molecule type" value="Genomic_DNA"/>
</dbReference>
<dbReference type="InterPro" id="IPR003661">
    <property type="entry name" value="HisK_dim/P_dom"/>
</dbReference>
<keyword evidence="10" id="KW-0902">Two-component regulatory system</keyword>
<dbReference type="InterPro" id="IPR011006">
    <property type="entry name" value="CheY-like_superfamily"/>
</dbReference>
<evidence type="ECO:0000256" key="12">
    <source>
        <dbReference type="PROSITE-ProRule" id="PRU00169"/>
    </source>
</evidence>
<dbReference type="InterPro" id="IPR036097">
    <property type="entry name" value="HisK_dim/P_sf"/>
</dbReference>
<keyword evidence="9" id="KW-0067">ATP-binding</keyword>
<evidence type="ECO:0000313" key="17">
    <source>
        <dbReference type="Proteomes" id="UP000285274"/>
    </source>
</evidence>
<feature type="modified residue" description="4-aspartylphosphate" evidence="12">
    <location>
        <position position="500"/>
    </location>
</feature>
<dbReference type="PROSITE" id="PS50109">
    <property type="entry name" value="HIS_KIN"/>
    <property type="match status" value="1"/>
</dbReference>
<proteinExistence type="predicted"/>
<dbReference type="Pfam" id="PF00072">
    <property type="entry name" value="Response_reg"/>
    <property type="match status" value="1"/>
</dbReference>
<evidence type="ECO:0000259" key="14">
    <source>
        <dbReference type="PROSITE" id="PS50109"/>
    </source>
</evidence>
<dbReference type="InterPro" id="IPR001789">
    <property type="entry name" value="Sig_transdc_resp-reg_receiver"/>
</dbReference>
<dbReference type="SMART" id="SM00448">
    <property type="entry name" value="REC"/>
    <property type="match status" value="1"/>
</dbReference>
<keyword evidence="11" id="KW-0472">Membrane</keyword>
<protein>
    <recommendedName>
        <fullName evidence="3">histidine kinase</fullName>
        <ecNumber evidence="3">2.7.13.3</ecNumber>
    </recommendedName>
</protein>
<dbReference type="SUPFAM" id="SSF55874">
    <property type="entry name" value="ATPase domain of HSP90 chaperone/DNA topoisomerase II/histidine kinase"/>
    <property type="match status" value="1"/>
</dbReference>
<dbReference type="GO" id="GO:0005886">
    <property type="term" value="C:plasma membrane"/>
    <property type="evidence" value="ECO:0007669"/>
    <property type="project" value="UniProtKB-SubCell"/>
</dbReference>
<keyword evidence="5 12" id="KW-0597">Phosphoprotein</keyword>
<dbReference type="PROSITE" id="PS50110">
    <property type="entry name" value="RESPONSE_REGULATORY"/>
    <property type="match status" value="1"/>
</dbReference>
<accession>A0A412IYD3</accession>
<dbReference type="PANTHER" id="PTHR43047">
    <property type="entry name" value="TWO-COMPONENT HISTIDINE PROTEIN KINASE"/>
    <property type="match status" value="1"/>
</dbReference>
<dbReference type="Proteomes" id="UP000285274">
    <property type="component" value="Unassembled WGS sequence"/>
</dbReference>
<dbReference type="AlphaFoldDB" id="A0A412IYD3"/>
<evidence type="ECO:0000256" key="7">
    <source>
        <dbReference type="ARBA" id="ARBA00022741"/>
    </source>
</evidence>
<dbReference type="InterPro" id="IPR005467">
    <property type="entry name" value="His_kinase_dom"/>
</dbReference>
<dbReference type="PANTHER" id="PTHR43047:SF72">
    <property type="entry name" value="OSMOSENSING HISTIDINE PROTEIN KINASE SLN1"/>
    <property type="match status" value="1"/>
</dbReference>
<dbReference type="SUPFAM" id="SSF47384">
    <property type="entry name" value="Homodimeric domain of signal transducing histidine kinase"/>
    <property type="match status" value="1"/>
</dbReference>
<evidence type="ECO:0000313" key="16">
    <source>
        <dbReference type="EMBL" id="RGS45064.1"/>
    </source>
</evidence>
<dbReference type="GO" id="GO:0000155">
    <property type="term" value="F:phosphorelay sensor kinase activity"/>
    <property type="evidence" value="ECO:0007669"/>
    <property type="project" value="InterPro"/>
</dbReference>
<feature type="domain" description="Response regulatory" evidence="15">
    <location>
        <begin position="448"/>
        <end position="569"/>
    </location>
</feature>
<evidence type="ECO:0000256" key="2">
    <source>
        <dbReference type="ARBA" id="ARBA00004236"/>
    </source>
</evidence>
<dbReference type="PRINTS" id="PR00344">
    <property type="entry name" value="BCTRLSENSOR"/>
</dbReference>
<evidence type="ECO:0000256" key="13">
    <source>
        <dbReference type="SAM" id="Coils"/>
    </source>
</evidence>
<evidence type="ECO:0000259" key="15">
    <source>
        <dbReference type="PROSITE" id="PS50110"/>
    </source>
</evidence>
<dbReference type="CDD" id="cd17546">
    <property type="entry name" value="REC_hyHK_CKI1_RcsC-like"/>
    <property type="match status" value="1"/>
</dbReference>
<evidence type="ECO:0000256" key="5">
    <source>
        <dbReference type="ARBA" id="ARBA00022553"/>
    </source>
</evidence>
<keyword evidence="4" id="KW-1003">Cell membrane</keyword>
<reference evidence="16 17" key="1">
    <citation type="submission" date="2018-08" db="EMBL/GenBank/DDBJ databases">
        <title>A genome reference for cultivated species of the human gut microbiota.</title>
        <authorList>
            <person name="Zou Y."/>
            <person name="Xue W."/>
            <person name="Luo G."/>
        </authorList>
    </citation>
    <scope>NUCLEOTIDE SEQUENCE [LARGE SCALE GENOMIC DNA]</scope>
    <source>
        <strain evidence="16 17">AF22-10AC</strain>
    </source>
</reference>
<feature type="domain" description="Histidine kinase" evidence="14">
    <location>
        <begin position="202"/>
        <end position="424"/>
    </location>
</feature>
<evidence type="ECO:0000256" key="9">
    <source>
        <dbReference type="ARBA" id="ARBA00022840"/>
    </source>
</evidence>
<evidence type="ECO:0000256" key="11">
    <source>
        <dbReference type="ARBA" id="ARBA00023136"/>
    </source>
</evidence>
<comment type="caution">
    <text evidence="16">The sequence shown here is derived from an EMBL/GenBank/DDBJ whole genome shotgun (WGS) entry which is preliminary data.</text>
</comment>
<dbReference type="SMART" id="SM00388">
    <property type="entry name" value="HisKA"/>
    <property type="match status" value="1"/>
</dbReference>
<keyword evidence="8" id="KW-0418">Kinase</keyword>
<sequence length="571" mass="65019">MHLDSRFTIIYGVRDGKWKVLHIHHSIPDKEQLEDEEFPITLGKQVQQARHEVEALSAGYSYICLINLETGDVELIKGNNIPGLNGRYTQMDHNILLEQVNRLIAEPFRQSSVEFYDSKTIAKRLEGKNSLFHSCERTDGTWILSMIVPQKYDENGHVVSVLLANRDFTEEKKRELEQEEALRQEKIKAEKANEAKSIFLFNMSHDIRTPMNAIVGYSQLMKKELTNPKLIHYQEMIEQSSKLLLSIINNVLDMARVESGKMELDENYEVIGNITQLVCSAFAAEASRKNIELNRIVNVEHKHIIVDSTKMQEILSNLISNAIKYTSAGGKVTIDTKELPYDKEGYVLIQTKVTDTGIGMSEEFLPSLFELFTRERNTTLSKIPGTGLGMAIVKNFVDLMNGSIEVESELGKGSTFTITIPHKIANKDYTNRNIESSNEFDINFMGKRILLAEDNELNAEITTTILSEMGFEVKAVEDGILCVNEIQRQPANTYDLILMDIQMPNMDGYKATHCIRRLLQPEKANIPIIAMSANAFEEDKKKAFDVKMNDYITKPIDFQKMEEVLKHILSK</sequence>
<dbReference type="InterPro" id="IPR036890">
    <property type="entry name" value="HATPase_C_sf"/>
</dbReference>
<gene>
    <name evidence="16" type="ORF">DWX92_09140</name>
</gene>
<keyword evidence="13" id="KW-0175">Coiled coil</keyword>
<evidence type="ECO:0000256" key="1">
    <source>
        <dbReference type="ARBA" id="ARBA00000085"/>
    </source>
</evidence>
<feature type="coiled-coil region" evidence="13">
    <location>
        <begin position="159"/>
        <end position="193"/>
    </location>
</feature>
<evidence type="ECO:0000256" key="8">
    <source>
        <dbReference type="ARBA" id="ARBA00022777"/>
    </source>
</evidence>
<organism evidence="16 17">
    <name type="scientific">Holdemanella biformis</name>
    <dbReference type="NCBI Taxonomy" id="1735"/>
    <lineage>
        <taxon>Bacteria</taxon>
        <taxon>Bacillati</taxon>
        <taxon>Bacillota</taxon>
        <taxon>Erysipelotrichia</taxon>
        <taxon>Erysipelotrichales</taxon>
        <taxon>Erysipelotrichaceae</taxon>
        <taxon>Holdemanella</taxon>
    </lineage>
</organism>
<comment type="catalytic activity">
    <reaction evidence="1">
        <text>ATP + protein L-histidine = ADP + protein N-phospho-L-histidine.</text>
        <dbReference type="EC" id="2.7.13.3"/>
    </reaction>
</comment>
<dbReference type="EC" id="2.7.13.3" evidence="3"/>
<name>A0A412IYD3_9FIRM</name>
<dbReference type="FunFam" id="3.30.565.10:FF:000023">
    <property type="entry name" value="PAS domain-containing sensor histidine kinase"/>
    <property type="match status" value="1"/>
</dbReference>
<dbReference type="GO" id="GO:0005524">
    <property type="term" value="F:ATP binding"/>
    <property type="evidence" value="ECO:0007669"/>
    <property type="project" value="UniProtKB-KW"/>
</dbReference>
<dbReference type="CDD" id="cd00082">
    <property type="entry name" value="HisKA"/>
    <property type="match status" value="1"/>
</dbReference>
<comment type="subcellular location">
    <subcellularLocation>
        <location evidence="2">Cell membrane</location>
    </subcellularLocation>
</comment>
<dbReference type="InterPro" id="IPR004358">
    <property type="entry name" value="Sig_transdc_His_kin-like_C"/>
</dbReference>
<dbReference type="Gene3D" id="3.40.50.2300">
    <property type="match status" value="1"/>
</dbReference>
<dbReference type="SMART" id="SM00387">
    <property type="entry name" value="HATPase_c"/>
    <property type="match status" value="1"/>
</dbReference>
<dbReference type="Gene3D" id="1.10.287.130">
    <property type="match status" value="1"/>
</dbReference>
<evidence type="ECO:0000256" key="4">
    <source>
        <dbReference type="ARBA" id="ARBA00022475"/>
    </source>
</evidence>
<evidence type="ECO:0000256" key="10">
    <source>
        <dbReference type="ARBA" id="ARBA00023012"/>
    </source>
</evidence>
<dbReference type="CDD" id="cd16922">
    <property type="entry name" value="HATPase_EvgS-ArcB-TorS-like"/>
    <property type="match status" value="1"/>
</dbReference>